<organism evidence="1 2">
    <name type="scientific">Streptomyces maoxianensis</name>
    <dbReference type="NCBI Taxonomy" id="1459942"/>
    <lineage>
        <taxon>Bacteria</taxon>
        <taxon>Bacillati</taxon>
        <taxon>Actinomycetota</taxon>
        <taxon>Actinomycetes</taxon>
        <taxon>Kitasatosporales</taxon>
        <taxon>Streptomycetaceae</taxon>
        <taxon>Streptomyces</taxon>
    </lineage>
</organism>
<sequence length="162" mass="17708">MPQPRKTNRLRILSGQAPRPELIIGGPLGIPDAPDWLPEKARAEWDRVTAVCGTHPLWLQHGDVAILTAYCHTWATWLEAAQDIADRGSLVPGRSSADSAGDDGPRLVKNPSVQIARDAAAQLRALCRELGFSPDARRRVDIGVLEDQDPDADLLNPERLLT</sequence>
<proteinExistence type="predicted"/>
<name>A0ABV9G420_9ACTN</name>
<evidence type="ECO:0000313" key="2">
    <source>
        <dbReference type="Proteomes" id="UP001595993"/>
    </source>
</evidence>
<gene>
    <name evidence="1" type="ORF">ACFO9E_13380</name>
</gene>
<dbReference type="RefSeq" id="WP_381194804.1">
    <property type="nucleotide sequence ID" value="NZ_JBHSFE010000011.1"/>
</dbReference>
<dbReference type="InterPro" id="IPR006448">
    <property type="entry name" value="Phage_term_ssu_P27"/>
</dbReference>
<dbReference type="NCBIfam" id="TIGR01558">
    <property type="entry name" value="sm_term_P27"/>
    <property type="match status" value="1"/>
</dbReference>
<dbReference type="EMBL" id="JBHSFE010000011">
    <property type="protein sequence ID" value="MFC4608802.1"/>
    <property type="molecule type" value="Genomic_DNA"/>
</dbReference>
<keyword evidence="2" id="KW-1185">Reference proteome</keyword>
<accession>A0ABV9G420</accession>
<protein>
    <submittedName>
        <fullName evidence="1">Phage terminase small subunit P27 family</fullName>
    </submittedName>
</protein>
<evidence type="ECO:0000313" key="1">
    <source>
        <dbReference type="EMBL" id="MFC4608802.1"/>
    </source>
</evidence>
<comment type="caution">
    <text evidence="1">The sequence shown here is derived from an EMBL/GenBank/DDBJ whole genome shotgun (WGS) entry which is preliminary data.</text>
</comment>
<reference evidence="2" key="1">
    <citation type="journal article" date="2019" name="Int. J. Syst. Evol. Microbiol.">
        <title>The Global Catalogue of Microorganisms (GCM) 10K type strain sequencing project: providing services to taxonomists for standard genome sequencing and annotation.</title>
        <authorList>
            <consortium name="The Broad Institute Genomics Platform"/>
            <consortium name="The Broad Institute Genome Sequencing Center for Infectious Disease"/>
            <person name="Wu L."/>
            <person name="Ma J."/>
        </authorList>
    </citation>
    <scope>NUCLEOTIDE SEQUENCE [LARGE SCALE GENOMIC DNA]</scope>
    <source>
        <strain evidence="2">CGMCC 4.7139</strain>
    </source>
</reference>
<dbReference type="Proteomes" id="UP001595993">
    <property type="component" value="Unassembled WGS sequence"/>
</dbReference>
<dbReference type="Pfam" id="PF05119">
    <property type="entry name" value="Terminase_4"/>
    <property type="match status" value="1"/>
</dbReference>